<organism evidence="5 6">
    <name type="scientific">Mesorhabditis spiculigera</name>
    <dbReference type="NCBI Taxonomy" id="96644"/>
    <lineage>
        <taxon>Eukaryota</taxon>
        <taxon>Metazoa</taxon>
        <taxon>Ecdysozoa</taxon>
        <taxon>Nematoda</taxon>
        <taxon>Chromadorea</taxon>
        <taxon>Rhabditida</taxon>
        <taxon>Rhabditina</taxon>
        <taxon>Rhabditomorpha</taxon>
        <taxon>Rhabditoidea</taxon>
        <taxon>Rhabditidae</taxon>
        <taxon>Mesorhabditinae</taxon>
        <taxon>Mesorhabditis</taxon>
    </lineage>
</organism>
<keyword evidence="3" id="KW-0732">Signal</keyword>
<dbReference type="PANTHER" id="PTHR11346">
    <property type="entry name" value="GALECTIN"/>
    <property type="match status" value="1"/>
</dbReference>
<evidence type="ECO:0000259" key="4">
    <source>
        <dbReference type="PROSITE" id="PS51304"/>
    </source>
</evidence>
<keyword evidence="6" id="KW-1185">Reference proteome</keyword>
<feature type="domain" description="Galectin" evidence="4">
    <location>
        <begin position="59"/>
        <end position="194"/>
    </location>
</feature>
<feature type="compositionally biased region" description="Low complexity" evidence="2">
    <location>
        <begin position="325"/>
        <end position="351"/>
    </location>
</feature>
<gene>
    <name evidence="5" type="ORF">MSPICULIGERA_LOCUS8144</name>
</gene>
<dbReference type="InterPro" id="IPR013320">
    <property type="entry name" value="ConA-like_dom_sf"/>
</dbReference>
<evidence type="ECO:0000256" key="3">
    <source>
        <dbReference type="SAM" id="SignalP"/>
    </source>
</evidence>
<dbReference type="Pfam" id="PF00337">
    <property type="entry name" value="Gal-bind_lectin"/>
    <property type="match status" value="1"/>
</dbReference>
<feature type="region of interest" description="Disordered" evidence="2">
    <location>
        <begin position="311"/>
        <end position="411"/>
    </location>
</feature>
<feature type="compositionally biased region" description="Polar residues" evidence="2">
    <location>
        <begin position="392"/>
        <end position="401"/>
    </location>
</feature>
<accession>A0AA36CII2</accession>
<dbReference type="PROSITE" id="PS51304">
    <property type="entry name" value="GALECTIN"/>
    <property type="match status" value="2"/>
</dbReference>
<feature type="compositionally biased region" description="Low complexity" evidence="2">
    <location>
        <begin position="368"/>
        <end position="391"/>
    </location>
</feature>
<reference evidence="5" key="1">
    <citation type="submission" date="2023-06" db="EMBL/GenBank/DDBJ databases">
        <authorList>
            <person name="Delattre M."/>
        </authorList>
    </citation>
    <scope>NUCLEOTIDE SEQUENCE</scope>
    <source>
        <strain evidence="5">AF72</strain>
    </source>
</reference>
<sequence>MHRITLLISVLAVVCPEASAGFITNAIWNFFSGSKSSAPESVAILGYKNLTYKPGDAFPKISVDKPLINGQFVHLRGVLNYNHVDFCVNFQGSNASLNPVSICSTSTSETNQPISPKFTFESRFSNGTVLRDRATNGIGAGTRFDFRVRNLPSHIQVFANRGEIGIFDKPDTMSTVTAITVSGNFSEIQVFTLTGAMYLMPARLPAAFNVGDRIDVVAQPIAIVKDLSSYKKLLGDDVKQVSTNITTSTNSTTASPLQTTTNGTTTKPADLFHIDESFQAMAKSAVADLGSNATAAAEKMIKLGEVLLEQEKNRTKRKTSRGSRTHSSFSGHSSEGSHTSGSSGSHSSWHGFGSGSSGYHPQTSNPTHGHFGSSGSSWHSSGSSGSSWSSGYHPQTSNPSSGHFGGWSHPSSPSLPSGPIYFHGSNDRGHSAARWASGHGATIGGAGAGFAGGYTAGYLADSYVPSYSYRYNGNTYYSSSCYDCGYHSCYSCHSYGYRSRYRSSPTRVQQQANVPQSNRIDISLLKPDGTFGFTISIRYSENRFVMNSFQDGIWEKEISRDIPFPNWKIFDLTIQNFQEGLGIYINGKKIAVFDHRDATRDLDKILIDRDVEVFGIYRNGELITA</sequence>
<dbReference type="InterPro" id="IPR044156">
    <property type="entry name" value="Galectin-like"/>
</dbReference>
<proteinExistence type="predicted"/>
<feature type="region of interest" description="Disordered" evidence="2">
    <location>
        <begin position="247"/>
        <end position="268"/>
    </location>
</feature>
<dbReference type="GO" id="GO:0030246">
    <property type="term" value="F:carbohydrate binding"/>
    <property type="evidence" value="ECO:0007669"/>
    <property type="project" value="UniProtKB-KW"/>
</dbReference>
<dbReference type="SUPFAM" id="SSF49899">
    <property type="entry name" value="Concanavalin A-like lectins/glucanases"/>
    <property type="match status" value="2"/>
</dbReference>
<evidence type="ECO:0000313" key="6">
    <source>
        <dbReference type="Proteomes" id="UP001177023"/>
    </source>
</evidence>
<feature type="signal peptide" evidence="3">
    <location>
        <begin position="1"/>
        <end position="20"/>
    </location>
</feature>
<dbReference type="PANTHER" id="PTHR11346:SF180">
    <property type="entry name" value="GALECTIN"/>
    <property type="match status" value="1"/>
</dbReference>
<dbReference type="GO" id="GO:0016936">
    <property type="term" value="F:galactoside binding"/>
    <property type="evidence" value="ECO:0007669"/>
    <property type="project" value="TreeGrafter"/>
</dbReference>
<dbReference type="SMART" id="SM00276">
    <property type="entry name" value="GLECT"/>
    <property type="match status" value="1"/>
</dbReference>
<name>A0AA36CII2_9BILA</name>
<dbReference type="AlphaFoldDB" id="A0AA36CII2"/>
<feature type="non-terminal residue" evidence="5">
    <location>
        <position position="625"/>
    </location>
</feature>
<feature type="compositionally biased region" description="Basic residues" evidence="2">
    <location>
        <begin position="314"/>
        <end position="324"/>
    </location>
</feature>
<feature type="domain" description="Galectin" evidence="4">
    <location>
        <begin position="485"/>
        <end position="619"/>
    </location>
</feature>
<evidence type="ECO:0000313" key="5">
    <source>
        <dbReference type="EMBL" id="CAJ0569675.1"/>
    </source>
</evidence>
<feature type="chain" id="PRO_5041351153" description="Galectin domain-containing protein" evidence="3">
    <location>
        <begin position="21"/>
        <end position="625"/>
    </location>
</feature>
<evidence type="ECO:0000256" key="2">
    <source>
        <dbReference type="SAM" id="MobiDB-lite"/>
    </source>
</evidence>
<dbReference type="Proteomes" id="UP001177023">
    <property type="component" value="Unassembled WGS sequence"/>
</dbReference>
<comment type="caution">
    <text evidence="5">The sequence shown here is derived from an EMBL/GenBank/DDBJ whole genome shotgun (WGS) entry which is preliminary data.</text>
</comment>
<protein>
    <recommendedName>
        <fullName evidence="4">Galectin domain-containing protein</fullName>
    </recommendedName>
</protein>
<dbReference type="EMBL" id="CATQJA010002093">
    <property type="protein sequence ID" value="CAJ0569675.1"/>
    <property type="molecule type" value="Genomic_DNA"/>
</dbReference>
<dbReference type="InterPro" id="IPR001079">
    <property type="entry name" value="Galectin_CRD"/>
</dbReference>
<feature type="compositionally biased region" description="Polar residues" evidence="2">
    <location>
        <begin position="256"/>
        <end position="267"/>
    </location>
</feature>
<keyword evidence="1" id="KW-0430">Lectin</keyword>
<dbReference type="Gene3D" id="2.60.120.200">
    <property type="match status" value="2"/>
</dbReference>
<dbReference type="SMART" id="SM00908">
    <property type="entry name" value="Gal-bind_lectin"/>
    <property type="match status" value="2"/>
</dbReference>
<evidence type="ECO:0000256" key="1">
    <source>
        <dbReference type="ARBA" id="ARBA00022734"/>
    </source>
</evidence>